<dbReference type="AlphaFoldDB" id="A0A1I8IJR0"/>
<evidence type="ECO:0000313" key="5">
    <source>
        <dbReference type="Proteomes" id="UP000095280"/>
    </source>
</evidence>
<dbReference type="PANTHER" id="PTHR13239">
    <property type="entry name" value="PROTEIN REQUIRED FOR HYPHAL ANASTOMOSIS HAM-2"/>
    <property type="match status" value="1"/>
</dbReference>
<dbReference type="Proteomes" id="UP000095280">
    <property type="component" value="Unplaced"/>
</dbReference>
<feature type="region of interest" description="Disordered" evidence="2">
    <location>
        <begin position="25"/>
        <end position="44"/>
    </location>
</feature>
<evidence type="ECO:0000259" key="4">
    <source>
        <dbReference type="SMART" id="SM01293"/>
    </source>
</evidence>
<dbReference type="Pfam" id="PF07923">
    <property type="entry name" value="N1221"/>
    <property type="match status" value="1"/>
</dbReference>
<evidence type="ECO:0000256" key="1">
    <source>
        <dbReference type="ARBA" id="ARBA00007062"/>
    </source>
</evidence>
<dbReference type="InterPro" id="IPR021819">
    <property type="entry name" value="Far11/STRP_C"/>
</dbReference>
<sequence>SSTAASEATSSSSSSASVSAAAAAAAAVAASDPQSGDEAAPGAAAAAPAQDLEFVYADADEYSVEIAELYTYTEEADLRANQVAFDQLFDEFHQHDEQKQQQQHRWTKLDDPSRRAFIERLLNMLDLGGSGVGSEDRRKRLSAVRALLYIAQGNWGECDLEEDQLRWTLHNAHLLLSGSAGGQSGPGGSGSNITLNDSTELRLMLSLLYILVETARCFPHGDHAEGWAKAREHLIQELQEPIVGEDCLAILLFNMVTKFCSSAAPHYPMRKVLLLLWKVVLLTLGPLPELHKRKNELRERHGLAPVTEETATVCGRMRASSPPMSAADMFDQMPRRRASRKSLAPKDPVAAPIHESVKVLRQNLYVSLAEMQMRQERDIVSYPLTKGRAEVIPDTPAEHLYRQMMPHIPQYMIALLKVLLAAAPTSKPKTETINLASDLLPAADGMPQTLVQSLRLSVDVNRHKEVIVKAISALLLLLLKHFKVNHVYQFEYVSQHLVFANCIPLVLKFFNQNILSYVESKNNISQLDFPACVVRSGEDSMLTSSGAGSGAVSAVSAMSEAEALAQEPSFPGDFCWRNLFSCVNLLRVLNKLTKWKHSRTMMLVVFKSAPILKRALKVRNPLLQVYALKLIKAQTKYMGRQWRKINMTTMSAIYEKVRHRLTDDWAFANDLDARPWDFQAEECSLRSAVDRFNQRRYSATGPAATLPDTLAPVDNNVSSVLSTQVTLTDHFKRNYQHWLEQEVFSAPINWDLVLSSMRT</sequence>
<proteinExistence type="inferred from homology"/>
<organism evidence="5 6">
    <name type="scientific">Macrostomum lignano</name>
    <dbReference type="NCBI Taxonomy" id="282301"/>
    <lineage>
        <taxon>Eukaryota</taxon>
        <taxon>Metazoa</taxon>
        <taxon>Spiralia</taxon>
        <taxon>Lophotrochozoa</taxon>
        <taxon>Platyhelminthes</taxon>
        <taxon>Rhabditophora</taxon>
        <taxon>Macrostomorpha</taxon>
        <taxon>Macrostomida</taxon>
        <taxon>Macrostomidae</taxon>
        <taxon>Macrostomum</taxon>
    </lineage>
</organism>
<feature type="domain" description="Far11/STRP N-terminal" evidence="3">
    <location>
        <begin position="49"/>
        <end position="350"/>
    </location>
</feature>
<dbReference type="PANTHER" id="PTHR13239:SF4">
    <property type="entry name" value="AT25231P"/>
    <property type="match status" value="1"/>
</dbReference>
<keyword evidence="5" id="KW-1185">Reference proteome</keyword>
<dbReference type="GO" id="GO:0007010">
    <property type="term" value="P:cytoskeleton organization"/>
    <property type="evidence" value="ECO:0007669"/>
    <property type="project" value="TreeGrafter"/>
</dbReference>
<evidence type="ECO:0000259" key="3">
    <source>
        <dbReference type="SMART" id="SM01292"/>
    </source>
</evidence>
<dbReference type="WBParaSite" id="maker-uti_cns_0013209-snap-gene-0.3-mRNA-1">
    <property type="protein sequence ID" value="maker-uti_cns_0013209-snap-gene-0.3-mRNA-1"/>
    <property type="gene ID" value="maker-uti_cns_0013209-snap-gene-0.3"/>
</dbReference>
<dbReference type="InterPro" id="IPR012486">
    <property type="entry name" value="Far11/STRP_N"/>
</dbReference>
<name>A0A1I8IJR0_9PLAT</name>
<dbReference type="InterPro" id="IPR040185">
    <property type="entry name" value="Far11/STRP"/>
</dbReference>
<accession>A0A1I8IJR0</accession>
<dbReference type="SMART" id="SM01293">
    <property type="entry name" value="DUF3402"/>
    <property type="match status" value="1"/>
</dbReference>
<feature type="domain" description="Far11/STRP C-terminal" evidence="4">
    <location>
        <begin position="351"/>
        <end position="735"/>
    </location>
</feature>
<dbReference type="GO" id="GO:0005829">
    <property type="term" value="C:cytosol"/>
    <property type="evidence" value="ECO:0007669"/>
    <property type="project" value="TreeGrafter"/>
</dbReference>
<dbReference type="SMART" id="SM01292">
    <property type="entry name" value="N1221"/>
    <property type="match status" value="1"/>
</dbReference>
<reference evidence="6" key="1">
    <citation type="submission" date="2016-11" db="UniProtKB">
        <authorList>
            <consortium name="WormBaseParasite"/>
        </authorList>
    </citation>
    <scope>IDENTIFICATION</scope>
</reference>
<protein>
    <submittedName>
        <fullName evidence="6">Striatin interacting protein 2</fullName>
    </submittedName>
</protein>
<evidence type="ECO:0000256" key="2">
    <source>
        <dbReference type="SAM" id="MobiDB-lite"/>
    </source>
</evidence>
<evidence type="ECO:0000313" key="6">
    <source>
        <dbReference type="WBParaSite" id="maker-uti_cns_0013209-snap-gene-0.3-mRNA-1"/>
    </source>
</evidence>
<comment type="similarity">
    <text evidence="1">Belongs to the STRIP family.</text>
</comment>
<dbReference type="Pfam" id="PF11882">
    <property type="entry name" value="DUF3402"/>
    <property type="match status" value="2"/>
</dbReference>